<reference evidence="2" key="1">
    <citation type="journal article" date="2020" name="Stud. Mycol.">
        <title>101 Dothideomycetes genomes: a test case for predicting lifestyles and emergence of pathogens.</title>
        <authorList>
            <person name="Haridas S."/>
            <person name="Albert R."/>
            <person name="Binder M."/>
            <person name="Bloem J."/>
            <person name="Labutti K."/>
            <person name="Salamov A."/>
            <person name="Andreopoulos B."/>
            <person name="Baker S."/>
            <person name="Barry K."/>
            <person name="Bills G."/>
            <person name="Bluhm B."/>
            <person name="Cannon C."/>
            <person name="Castanera R."/>
            <person name="Culley D."/>
            <person name="Daum C."/>
            <person name="Ezra D."/>
            <person name="Gonzalez J."/>
            <person name="Henrissat B."/>
            <person name="Kuo A."/>
            <person name="Liang C."/>
            <person name="Lipzen A."/>
            <person name="Lutzoni F."/>
            <person name="Magnuson J."/>
            <person name="Mondo S."/>
            <person name="Nolan M."/>
            <person name="Ohm R."/>
            <person name="Pangilinan J."/>
            <person name="Park H.-J."/>
            <person name="Ramirez L."/>
            <person name="Alfaro M."/>
            <person name="Sun H."/>
            <person name="Tritt A."/>
            <person name="Yoshinaga Y."/>
            <person name="Zwiers L.-H."/>
            <person name="Turgeon B."/>
            <person name="Goodwin S."/>
            <person name="Spatafora J."/>
            <person name="Crous P."/>
            <person name="Grigoriev I."/>
        </authorList>
    </citation>
    <scope>NUCLEOTIDE SEQUENCE</scope>
    <source>
        <strain evidence="2">CBS 627.86</strain>
    </source>
</reference>
<feature type="signal peptide" evidence="1">
    <location>
        <begin position="1"/>
        <end position="16"/>
    </location>
</feature>
<accession>A0A6A5Z1Q9</accession>
<feature type="chain" id="PRO_5025666086" evidence="1">
    <location>
        <begin position="17"/>
        <end position="178"/>
    </location>
</feature>
<evidence type="ECO:0000313" key="2">
    <source>
        <dbReference type="EMBL" id="KAF2113365.1"/>
    </source>
</evidence>
<dbReference type="Proteomes" id="UP000799770">
    <property type="component" value="Unassembled WGS sequence"/>
</dbReference>
<gene>
    <name evidence="2" type="ORF">BDV96DRAFT_648330</name>
</gene>
<name>A0A6A5Z1Q9_9PLEO</name>
<sequence length="178" mass="18509">MKSSFIVLSLGATSLAAPLGLDSLYNALFARDPVQVRQETPNYSILPTGIIPSGTVLPTGTATGYFPTGTSTGTAVPAFQPPSKLHFKPLSINYQLAPTIAADVLKKRQDDELPEFSLLPSGTGVPTATGVLPTGTGAPYPTGTGAGWHGIQPKPFPPPEKEGAGGWWSWFTGLFGGN</sequence>
<organism evidence="2 3">
    <name type="scientific">Lophiotrema nucula</name>
    <dbReference type="NCBI Taxonomy" id="690887"/>
    <lineage>
        <taxon>Eukaryota</taxon>
        <taxon>Fungi</taxon>
        <taxon>Dikarya</taxon>
        <taxon>Ascomycota</taxon>
        <taxon>Pezizomycotina</taxon>
        <taxon>Dothideomycetes</taxon>
        <taxon>Pleosporomycetidae</taxon>
        <taxon>Pleosporales</taxon>
        <taxon>Lophiotremataceae</taxon>
        <taxon>Lophiotrema</taxon>
    </lineage>
</organism>
<dbReference type="OrthoDB" id="10604475at2759"/>
<dbReference type="EMBL" id="ML977328">
    <property type="protein sequence ID" value="KAF2113365.1"/>
    <property type="molecule type" value="Genomic_DNA"/>
</dbReference>
<protein>
    <submittedName>
        <fullName evidence="2">Uncharacterized protein</fullName>
    </submittedName>
</protein>
<dbReference type="AlphaFoldDB" id="A0A6A5Z1Q9"/>
<keyword evidence="1" id="KW-0732">Signal</keyword>
<proteinExistence type="predicted"/>
<keyword evidence="3" id="KW-1185">Reference proteome</keyword>
<evidence type="ECO:0000256" key="1">
    <source>
        <dbReference type="SAM" id="SignalP"/>
    </source>
</evidence>
<evidence type="ECO:0000313" key="3">
    <source>
        <dbReference type="Proteomes" id="UP000799770"/>
    </source>
</evidence>